<evidence type="ECO:0000256" key="4">
    <source>
        <dbReference type="ARBA" id="ARBA00022519"/>
    </source>
</evidence>
<dbReference type="EMBL" id="UOFH01000283">
    <property type="protein sequence ID" value="VAW64335.1"/>
    <property type="molecule type" value="Genomic_DNA"/>
</dbReference>
<sequence>ETTHLALTLRGVLSTNAKDPTQGYAQIESEDKEDIFAVNDNVFGLAILKEVYHNRVIVLHNEKHITLLLSNDFKKSAHYLDEQLIQQKKIASDFRNLLVKRRGMDLIKLFGFDTVYRNGGFYGFTINVLGKDGQRMIDTFGIKNNDIIVAVNNDHFSENIQAVNNLTQLKDATLANIEIDRNGVSLFFDIHFEENASENTTNSKQELTKNF</sequence>
<keyword evidence="2" id="KW-0813">Transport</keyword>
<dbReference type="InterPro" id="IPR024961">
    <property type="entry name" value="T2SS_GspC_N"/>
</dbReference>
<keyword evidence="5" id="KW-0812">Transmembrane</keyword>
<comment type="subcellular location">
    <subcellularLocation>
        <location evidence="1">Cell inner membrane</location>
    </subcellularLocation>
</comment>
<evidence type="ECO:0000256" key="5">
    <source>
        <dbReference type="ARBA" id="ARBA00022692"/>
    </source>
</evidence>
<dbReference type="Gene3D" id="2.30.30.830">
    <property type="match status" value="1"/>
</dbReference>
<feature type="non-terminal residue" evidence="10">
    <location>
        <position position="1"/>
    </location>
</feature>
<dbReference type="SUPFAM" id="SSF50156">
    <property type="entry name" value="PDZ domain-like"/>
    <property type="match status" value="1"/>
</dbReference>
<reference evidence="10" key="1">
    <citation type="submission" date="2018-06" db="EMBL/GenBank/DDBJ databases">
        <authorList>
            <person name="Zhirakovskaya E."/>
        </authorList>
    </citation>
    <scope>NUCLEOTIDE SEQUENCE</scope>
</reference>
<dbReference type="InterPro" id="IPR036034">
    <property type="entry name" value="PDZ_sf"/>
</dbReference>
<dbReference type="GO" id="GO:0005886">
    <property type="term" value="C:plasma membrane"/>
    <property type="evidence" value="ECO:0007669"/>
    <property type="project" value="UniProtKB-SubCell"/>
</dbReference>
<dbReference type="AlphaFoldDB" id="A0A3B0X7N9"/>
<accession>A0A3B0X7N9</accession>
<keyword evidence="6" id="KW-0653">Protein transport</keyword>
<evidence type="ECO:0000313" key="10">
    <source>
        <dbReference type="EMBL" id="VAW64335.1"/>
    </source>
</evidence>
<evidence type="ECO:0000256" key="2">
    <source>
        <dbReference type="ARBA" id="ARBA00022448"/>
    </source>
</evidence>
<evidence type="ECO:0000256" key="7">
    <source>
        <dbReference type="ARBA" id="ARBA00022989"/>
    </source>
</evidence>
<evidence type="ECO:0000256" key="3">
    <source>
        <dbReference type="ARBA" id="ARBA00022475"/>
    </source>
</evidence>
<evidence type="ECO:0000256" key="1">
    <source>
        <dbReference type="ARBA" id="ARBA00004533"/>
    </source>
</evidence>
<dbReference type="GO" id="GO:0015031">
    <property type="term" value="P:protein transport"/>
    <property type="evidence" value="ECO:0007669"/>
    <property type="project" value="UniProtKB-KW"/>
</dbReference>
<proteinExistence type="predicted"/>
<evidence type="ECO:0000256" key="8">
    <source>
        <dbReference type="ARBA" id="ARBA00023136"/>
    </source>
</evidence>
<keyword evidence="7" id="KW-1133">Transmembrane helix</keyword>
<feature type="domain" description="Type II secretion system protein GspC N-terminal" evidence="9">
    <location>
        <begin position="3"/>
        <end position="68"/>
    </location>
</feature>
<evidence type="ECO:0000256" key="6">
    <source>
        <dbReference type="ARBA" id="ARBA00022927"/>
    </source>
</evidence>
<gene>
    <name evidence="10" type="ORF">MNBD_GAMMA08-388</name>
</gene>
<dbReference type="Gene3D" id="2.30.42.10">
    <property type="match status" value="1"/>
</dbReference>
<keyword evidence="4" id="KW-0997">Cell inner membrane</keyword>
<organism evidence="10">
    <name type="scientific">hydrothermal vent metagenome</name>
    <dbReference type="NCBI Taxonomy" id="652676"/>
    <lineage>
        <taxon>unclassified sequences</taxon>
        <taxon>metagenomes</taxon>
        <taxon>ecological metagenomes</taxon>
    </lineage>
</organism>
<protein>
    <recommendedName>
        <fullName evidence="9">Type II secretion system protein GspC N-terminal domain-containing protein</fullName>
    </recommendedName>
</protein>
<dbReference type="Pfam" id="PF11356">
    <property type="entry name" value="T2SSC"/>
    <property type="match status" value="1"/>
</dbReference>
<name>A0A3B0X7N9_9ZZZZ</name>
<evidence type="ECO:0000259" key="9">
    <source>
        <dbReference type="Pfam" id="PF11356"/>
    </source>
</evidence>
<keyword evidence="8" id="KW-0472">Membrane</keyword>
<keyword evidence="3" id="KW-1003">Cell membrane</keyword>